<accession>A0A9Q8L5Z7</accession>
<dbReference type="GeneID" id="71981151"/>
<sequence length="135" mass="15317">MWPNVEHLALATNIPGQVLVDLLRQHAAISKSLELSDMLVHHVDSAIEQIPRVDRLACVYIECLWTDAGQGSSIDFIYIFPRGTYCDDSYERAVKARLLAQPKACPLIEWDGSLGNVDDWTDDEQERVYASEEKR</sequence>
<proteinExistence type="predicted"/>
<keyword evidence="2" id="KW-1185">Reference proteome</keyword>
<evidence type="ECO:0000313" key="1">
    <source>
        <dbReference type="EMBL" id="UJO11467.1"/>
    </source>
</evidence>
<dbReference type="OrthoDB" id="5422579at2759"/>
<protein>
    <submittedName>
        <fullName evidence="1">Uncharacterized protein</fullName>
    </submittedName>
</protein>
<gene>
    <name evidence="1" type="ORF">CLAFUR5_01273</name>
</gene>
<organism evidence="1 2">
    <name type="scientific">Passalora fulva</name>
    <name type="common">Tomato leaf mold</name>
    <name type="synonym">Cladosporium fulvum</name>
    <dbReference type="NCBI Taxonomy" id="5499"/>
    <lineage>
        <taxon>Eukaryota</taxon>
        <taxon>Fungi</taxon>
        <taxon>Dikarya</taxon>
        <taxon>Ascomycota</taxon>
        <taxon>Pezizomycotina</taxon>
        <taxon>Dothideomycetes</taxon>
        <taxon>Dothideomycetidae</taxon>
        <taxon>Mycosphaerellales</taxon>
        <taxon>Mycosphaerellaceae</taxon>
        <taxon>Fulvia</taxon>
    </lineage>
</organism>
<reference evidence="1" key="1">
    <citation type="submission" date="2021-12" db="EMBL/GenBank/DDBJ databases">
        <authorList>
            <person name="Zaccaron A."/>
            <person name="Stergiopoulos I."/>
        </authorList>
    </citation>
    <scope>NUCLEOTIDE SEQUENCE</scope>
    <source>
        <strain evidence="1">Race5_Kim</strain>
    </source>
</reference>
<dbReference type="AlphaFoldDB" id="A0A9Q8L5Z7"/>
<dbReference type="RefSeq" id="XP_047755833.1">
    <property type="nucleotide sequence ID" value="XM_047900421.1"/>
</dbReference>
<dbReference type="Proteomes" id="UP000756132">
    <property type="component" value="Chromosome 1"/>
</dbReference>
<reference evidence="1" key="2">
    <citation type="journal article" date="2022" name="Microb. Genom.">
        <title>A chromosome-scale genome assembly of the tomato pathogen Cladosporium fulvum reveals a compartmentalized genome architecture and the presence of a dispensable chromosome.</title>
        <authorList>
            <person name="Zaccaron A.Z."/>
            <person name="Chen L.H."/>
            <person name="Samaras A."/>
            <person name="Stergiopoulos I."/>
        </authorList>
    </citation>
    <scope>NUCLEOTIDE SEQUENCE</scope>
    <source>
        <strain evidence="1">Race5_Kim</strain>
    </source>
</reference>
<name>A0A9Q8L5Z7_PASFU</name>
<dbReference type="EMBL" id="CP090163">
    <property type="protein sequence ID" value="UJO11467.1"/>
    <property type="molecule type" value="Genomic_DNA"/>
</dbReference>
<evidence type="ECO:0000313" key="2">
    <source>
        <dbReference type="Proteomes" id="UP000756132"/>
    </source>
</evidence>
<dbReference type="KEGG" id="ffu:CLAFUR5_01273"/>